<name>A0A4R6WKY9_9SPHI</name>
<dbReference type="SUPFAM" id="SSF56935">
    <property type="entry name" value="Porins"/>
    <property type="match status" value="1"/>
</dbReference>
<keyword evidence="4" id="KW-0410">Iron transport</keyword>
<keyword evidence="10 11" id="KW-0998">Cell outer membrane</keyword>
<evidence type="ECO:0000256" key="1">
    <source>
        <dbReference type="ARBA" id="ARBA00004571"/>
    </source>
</evidence>
<dbReference type="GO" id="GO:0009279">
    <property type="term" value="C:cell outer membrane"/>
    <property type="evidence" value="ECO:0007669"/>
    <property type="project" value="UniProtKB-SubCell"/>
</dbReference>
<keyword evidence="13" id="KW-1133">Transmembrane helix</keyword>
<evidence type="ECO:0000256" key="2">
    <source>
        <dbReference type="ARBA" id="ARBA00022448"/>
    </source>
</evidence>
<dbReference type="InterPro" id="IPR039426">
    <property type="entry name" value="TonB-dep_rcpt-like"/>
</dbReference>
<dbReference type="InterPro" id="IPR000531">
    <property type="entry name" value="Beta-barrel_TonB"/>
</dbReference>
<dbReference type="EMBL" id="SNYV01000011">
    <property type="protein sequence ID" value="TDQ79438.1"/>
    <property type="molecule type" value="Genomic_DNA"/>
</dbReference>
<dbReference type="GO" id="GO:0006826">
    <property type="term" value="P:iron ion transport"/>
    <property type="evidence" value="ECO:0007669"/>
    <property type="project" value="UniProtKB-KW"/>
</dbReference>
<keyword evidence="6" id="KW-0408">Iron</keyword>
<keyword evidence="7" id="KW-0406">Ion transport</keyword>
<dbReference type="Pfam" id="PF13715">
    <property type="entry name" value="CarbopepD_reg_2"/>
    <property type="match status" value="1"/>
</dbReference>
<comment type="similarity">
    <text evidence="11 12">Belongs to the TonB-dependent receptor family.</text>
</comment>
<evidence type="ECO:0000256" key="12">
    <source>
        <dbReference type="RuleBase" id="RU003357"/>
    </source>
</evidence>
<evidence type="ECO:0000256" key="3">
    <source>
        <dbReference type="ARBA" id="ARBA00022452"/>
    </source>
</evidence>
<comment type="subcellular location">
    <subcellularLocation>
        <location evidence="1 11">Cell outer membrane</location>
        <topology evidence="1 11">Multi-pass membrane protein</topology>
    </subcellularLocation>
</comment>
<evidence type="ECO:0000256" key="13">
    <source>
        <dbReference type="SAM" id="Phobius"/>
    </source>
</evidence>
<evidence type="ECO:0000259" key="15">
    <source>
        <dbReference type="Pfam" id="PF07715"/>
    </source>
</evidence>
<dbReference type="InterPro" id="IPR036942">
    <property type="entry name" value="Beta-barrel_TonB_sf"/>
</dbReference>
<evidence type="ECO:0000256" key="6">
    <source>
        <dbReference type="ARBA" id="ARBA00023004"/>
    </source>
</evidence>
<proteinExistence type="inferred from homology"/>
<gene>
    <name evidence="16" type="ORF">CLV99_0875</name>
</gene>
<dbReference type="InterPro" id="IPR008969">
    <property type="entry name" value="CarboxyPept-like_regulatory"/>
</dbReference>
<keyword evidence="9 11" id="KW-0472">Membrane</keyword>
<dbReference type="InterPro" id="IPR012910">
    <property type="entry name" value="Plug_dom"/>
</dbReference>
<dbReference type="Pfam" id="PF07715">
    <property type="entry name" value="Plug"/>
    <property type="match status" value="1"/>
</dbReference>
<feature type="transmembrane region" description="Helical" evidence="13">
    <location>
        <begin position="33"/>
        <end position="50"/>
    </location>
</feature>
<evidence type="ECO:0000256" key="8">
    <source>
        <dbReference type="ARBA" id="ARBA00023077"/>
    </source>
</evidence>
<evidence type="ECO:0000256" key="4">
    <source>
        <dbReference type="ARBA" id="ARBA00022496"/>
    </source>
</evidence>
<dbReference type="PROSITE" id="PS52016">
    <property type="entry name" value="TONB_DEPENDENT_REC_3"/>
    <property type="match status" value="1"/>
</dbReference>
<dbReference type="PANTHER" id="PTHR32552:SF81">
    <property type="entry name" value="TONB-DEPENDENT OUTER MEMBRANE RECEPTOR"/>
    <property type="match status" value="1"/>
</dbReference>
<keyword evidence="17" id="KW-1185">Reference proteome</keyword>
<dbReference type="Proteomes" id="UP000295292">
    <property type="component" value="Unassembled WGS sequence"/>
</dbReference>
<evidence type="ECO:0000313" key="16">
    <source>
        <dbReference type="EMBL" id="TDQ79438.1"/>
    </source>
</evidence>
<evidence type="ECO:0000256" key="10">
    <source>
        <dbReference type="ARBA" id="ARBA00023237"/>
    </source>
</evidence>
<keyword evidence="3 11" id="KW-1134">Transmembrane beta strand</keyword>
<evidence type="ECO:0000256" key="11">
    <source>
        <dbReference type="PROSITE-ProRule" id="PRU01360"/>
    </source>
</evidence>
<keyword evidence="2 11" id="KW-0813">Transport</keyword>
<sequence length="892" mass="98680">MLPLPKSTNETSFQLALALVFLTTKQTKCMKKIGLFPTYFAVFLGIVYTAKVQAQVETRPIINASLSGRIIDASTKEAIAGVTVRLDAVTHQVSTDRDGYFQFVTGQKLPMTIIVSNIGYQTRKVVVEQSPAVIELVANTNELEHILVTSRRRTERIQEVPLAVSLVRSALIEDAGAFNVNRIKEIVPTVQLYSSNARNTTLNIRGLGSTYGLTNDGIDPGVGFYMDGVYLARPAATWLDFIDIEQIEVLRGPQGTLFGKNTTAGAFNITSRLPEFVPMANFELSYGNYGFIQAKTSLTGPLIKDKLAARVSFSGTQRAGIFYNVASDRQINDQNNLGFRGQLLYTPNDDLKISLAADKTRQRPDGYGWGVAGVVENKRSPYRQFNAIIADLGYKIPYESAFERKVDLDTRSRADNELGGASLNVDYKIGGGTFTSTSAWRYWNWIPLNDRDYLGIPVYTISSGNSKHSQWSQEFRYAGNLSDKVSGVVGLFGLWQDLRTDPVHTEEAGDALWRFQQTNASQVQWAPGLIDRVGIRTKYGIKSSSLAVFSQVDWAITPKLHLLPGVRYNYDKKVADYDRKKYIENNIPYTELQWAAVNSIYSNQQFDVDADAANFSGQLSLQYKFNPSYNSYATYSRSYKPIGINVGGLPVVDGQVATNLAEVKPESVNHFEVGIKTSVSRNSFLNITAYRTNIKDYQTQVQTPDPGVNRGYLANAEKVRVQGVEVDGSIRPWAFLNVRGALAYTDGKYVSFTNAPVPLEEVGGTEAFKDVSGGVLPGISKWSWSLAAEATVKGNLLSLQGHYFLGTDLFYRSKFSSSPSPSAYLNIGAYTLLNARIGFKATNGLTVMVWSRNLTNKDYYEQLLAAPGNFGQYAGVLGDPQTYGLTLRYNLK</sequence>
<dbReference type="SUPFAM" id="SSF49464">
    <property type="entry name" value="Carboxypeptidase regulatory domain-like"/>
    <property type="match status" value="1"/>
</dbReference>
<evidence type="ECO:0000313" key="17">
    <source>
        <dbReference type="Proteomes" id="UP000295292"/>
    </source>
</evidence>
<evidence type="ECO:0000256" key="5">
    <source>
        <dbReference type="ARBA" id="ARBA00022692"/>
    </source>
</evidence>
<dbReference type="Pfam" id="PF00593">
    <property type="entry name" value="TonB_dep_Rec_b-barrel"/>
    <property type="match status" value="1"/>
</dbReference>
<feature type="domain" description="TonB-dependent receptor-like beta-barrel" evidence="14">
    <location>
        <begin position="394"/>
        <end position="854"/>
    </location>
</feature>
<comment type="caution">
    <text evidence="16">The sequence shown here is derived from an EMBL/GenBank/DDBJ whole genome shotgun (WGS) entry which is preliminary data.</text>
</comment>
<organism evidence="16 17">
    <name type="scientific">Sphingobacterium yanglingense</name>
    <dbReference type="NCBI Taxonomy" id="1437280"/>
    <lineage>
        <taxon>Bacteria</taxon>
        <taxon>Pseudomonadati</taxon>
        <taxon>Bacteroidota</taxon>
        <taxon>Sphingobacteriia</taxon>
        <taxon>Sphingobacteriales</taxon>
        <taxon>Sphingobacteriaceae</taxon>
        <taxon>Sphingobacterium</taxon>
    </lineage>
</organism>
<protein>
    <submittedName>
        <fullName evidence="16">Iron complex outermembrane receptor protein</fullName>
    </submittedName>
</protein>
<accession>A0A4R6WKY9</accession>
<evidence type="ECO:0000259" key="14">
    <source>
        <dbReference type="Pfam" id="PF00593"/>
    </source>
</evidence>
<dbReference type="AlphaFoldDB" id="A0A4R6WKY9"/>
<evidence type="ECO:0000256" key="7">
    <source>
        <dbReference type="ARBA" id="ARBA00023065"/>
    </source>
</evidence>
<keyword evidence="16" id="KW-0675">Receptor</keyword>
<reference evidence="16 17" key="1">
    <citation type="submission" date="2019-03" db="EMBL/GenBank/DDBJ databases">
        <title>Genomic Encyclopedia of Archaeal and Bacterial Type Strains, Phase II (KMG-II): from individual species to whole genera.</title>
        <authorList>
            <person name="Goeker M."/>
        </authorList>
    </citation>
    <scope>NUCLEOTIDE SEQUENCE [LARGE SCALE GENOMIC DNA]</scope>
    <source>
        <strain evidence="16 17">DSM 28353</strain>
    </source>
</reference>
<keyword evidence="5 11" id="KW-0812">Transmembrane</keyword>
<dbReference type="PANTHER" id="PTHR32552">
    <property type="entry name" value="FERRICHROME IRON RECEPTOR-RELATED"/>
    <property type="match status" value="1"/>
</dbReference>
<dbReference type="Gene3D" id="2.60.40.1120">
    <property type="entry name" value="Carboxypeptidase-like, regulatory domain"/>
    <property type="match status" value="1"/>
</dbReference>
<feature type="domain" description="TonB-dependent receptor plug" evidence="15">
    <location>
        <begin position="157"/>
        <end position="266"/>
    </location>
</feature>
<keyword evidence="8 12" id="KW-0798">TonB box</keyword>
<dbReference type="Gene3D" id="2.40.170.20">
    <property type="entry name" value="TonB-dependent receptor, beta-barrel domain"/>
    <property type="match status" value="1"/>
</dbReference>
<evidence type="ECO:0000256" key="9">
    <source>
        <dbReference type="ARBA" id="ARBA00023136"/>
    </source>
</evidence>